<sequence length="1143" mass="129754">MSERHNDQNKQERSPGSEEKYLNETYDRYATIEFTEEDLRKIRRPNPQPLDSDYFAVEQRLDTQPQASYSQEGEGNNLADRSYTDTPEASQVENEGLIEDRDQTNEPHMDLTFKTPNAYQEEAQEEPQEEEITYVISHSTTEPETEDNLAEDDLIQEELETTSTEKYFDRSEVEPFDPEDSLENYDLPTELTFYDRKVEREEVDHQDIDLAEYKDSANQLEETLSMDIEEDVYQRHHFEEESSTERSNSNPFEYRSIENQLRDEQNQKRVANVKPSFFKRIMQSVFSTREDLEETEYYSDEEDEVFYSDTSHEEGELNLSELGDHPVSATDTEVLESDSSNFRIRRTEDDSDEAYLDQEVSETSSFDGENNHVQDAPLYVEEYEVEDREGMMAEEEYPQVDQVISSDELTEDQYQDEDIRITTDSKVEERESQIEDQVIRPARTELEDEWEDSASEEDLATYQEFEQDDEDTSYSEEQSNGSSSEVWQNLTEKGSTMWSKTKDSLGQLAARMPSKKDRSEEKAAYQDEISLKEGPDVFYEYRMSDAKEVVPEDFDPENQSLGDKVSQRTAHYHEPILTDAIIESAMRQQEMTEDTDQSIEADKEASRNFVSGTAWLSFGKIFSRIIGALYVIPWATWLGAEYTQANTLYTVGYKPYSLFLAIATAGFPSAVAKQMAYYNTKKEFKVADKLFRNSMLIMLISGVISAGLMFLLAPVLANQSATDNPEAATTIIRTLAPALLILPAMSLIRGYFQGLNDMVPTAISEVLEQIVRVIYMLVATYAIMTIYQGNATYAVAHSTFAAFVGALASLIYLIICYLRHLPQLKQLKAESRDRLDVDFKESLRLMLIDSIPFVLLGGGIIIVQNIDTYTFKQILIRTTVLMSNEISELFGAMSLDVDKLVMIIIAISVAIATSSIPAVSAKFSEGDVNKTGELIKDIVLVFAFIMLPASVGMAAIANNLYPFFYPAGYSEGPALLVTGSFMSITLGTYTVFSAILQSMNYRRQAVSYLVVGIVVKLILQFPMVALFQAHGAMLATMIGFGVSSVMMWMKIWRAIKIRDRYFVGDLVRILIGTVVMGIGAVAWNRAMNAMMDPAGRGLTFLQIIIVVIMAMILYLGVMSLFGMMSILIGDYQSELQERLSINK</sequence>
<keyword evidence="3 8" id="KW-0812">Transmembrane</keyword>
<evidence type="ECO:0000256" key="8">
    <source>
        <dbReference type="SAM" id="Phobius"/>
    </source>
</evidence>
<dbReference type="EMBL" id="JACBXQ010000005">
    <property type="protein sequence ID" value="MBG9987049.1"/>
    <property type="molecule type" value="Genomic_DNA"/>
</dbReference>
<feature type="transmembrane region" description="Helical" evidence="8">
    <location>
        <begin position="1008"/>
        <end position="1026"/>
    </location>
</feature>
<feature type="compositionally biased region" description="Basic and acidic residues" evidence="7">
    <location>
        <begin position="98"/>
        <end position="111"/>
    </location>
</feature>
<feature type="compositionally biased region" description="Acidic residues" evidence="7">
    <location>
        <begin position="349"/>
        <end position="360"/>
    </location>
</feature>
<keyword evidence="2" id="KW-1003">Cell membrane</keyword>
<proteinExistence type="predicted"/>
<feature type="transmembrane region" description="Helical" evidence="8">
    <location>
        <begin position="842"/>
        <end position="863"/>
    </location>
</feature>
<feature type="transmembrane region" description="Helical" evidence="8">
    <location>
        <begin position="658"/>
        <end position="678"/>
    </location>
</feature>
<feature type="coiled-coil region" evidence="6">
    <location>
        <begin position="203"/>
        <end position="230"/>
    </location>
</feature>
<dbReference type="Proteomes" id="UP000721415">
    <property type="component" value="Unassembled WGS sequence"/>
</dbReference>
<comment type="caution">
    <text evidence="9">The sequence shown here is derived from an EMBL/GenBank/DDBJ whole genome shotgun (WGS) entry which is preliminary data.</text>
</comment>
<evidence type="ECO:0000256" key="5">
    <source>
        <dbReference type="ARBA" id="ARBA00023136"/>
    </source>
</evidence>
<feature type="region of interest" description="Disordered" evidence="7">
    <location>
        <begin position="160"/>
        <end position="187"/>
    </location>
</feature>
<feature type="compositionally biased region" description="Basic and acidic residues" evidence="7">
    <location>
        <begin position="234"/>
        <end position="244"/>
    </location>
</feature>
<dbReference type="CDD" id="cd13124">
    <property type="entry name" value="MATE_SpoVB_like"/>
    <property type="match status" value="1"/>
</dbReference>
<evidence type="ECO:0000256" key="4">
    <source>
        <dbReference type="ARBA" id="ARBA00022989"/>
    </source>
</evidence>
<feature type="compositionally biased region" description="Low complexity" evidence="7">
    <location>
        <begin position="475"/>
        <end position="485"/>
    </location>
</feature>
<feature type="compositionally biased region" description="Basic and acidic residues" evidence="7">
    <location>
        <begin position="424"/>
        <end position="433"/>
    </location>
</feature>
<keyword evidence="5 8" id="KW-0472">Membrane</keyword>
<feature type="transmembrane region" description="Helical" evidence="8">
    <location>
        <begin position="1061"/>
        <end position="1083"/>
    </location>
</feature>
<feature type="transmembrane region" description="Helical" evidence="8">
    <location>
        <begin position="1032"/>
        <end position="1049"/>
    </location>
</feature>
<evidence type="ECO:0000256" key="1">
    <source>
        <dbReference type="ARBA" id="ARBA00004651"/>
    </source>
</evidence>
<feature type="compositionally biased region" description="Polar residues" evidence="7">
    <location>
        <begin position="62"/>
        <end position="74"/>
    </location>
</feature>
<feature type="transmembrane region" description="Helical" evidence="8">
    <location>
        <begin position="973"/>
        <end position="996"/>
    </location>
</feature>
<evidence type="ECO:0000256" key="7">
    <source>
        <dbReference type="SAM" id="MobiDB-lite"/>
    </source>
</evidence>
<feature type="transmembrane region" description="Helical" evidence="8">
    <location>
        <begin position="621"/>
        <end position="638"/>
    </location>
</feature>
<name>A0ABS0LUR2_9LACT</name>
<accession>A0ABS0LUR2</accession>
<reference evidence="9 10" key="1">
    <citation type="submission" date="2020-07" db="EMBL/GenBank/DDBJ databases">
        <title>Facklamia lactis sp. nov., isolated from raw milk.</title>
        <authorList>
            <person name="Doll E.V."/>
            <person name="Huptas C."/>
            <person name="Staib L."/>
            <person name="Wenning M."/>
            <person name="Scherer S."/>
        </authorList>
    </citation>
    <scope>NUCLEOTIDE SEQUENCE [LARGE SCALE GENOMIC DNA]</scope>
    <source>
        <strain evidence="9 10">DSM 111018</strain>
    </source>
</reference>
<feature type="transmembrane region" description="Helical" evidence="8">
    <location>
        <begin position="900"/>
        <end position="919"/>
    </location>
</feature>
<keyword evidence="6" id="KW-0175">Coiled coil</keyword>
<feature type="compositionally biased region" description="Acidic residues" evidence="7">
    <location>
        <begin position="174"/>
        <end position="183"/>
    </location>
</feature>
<feature type="compositionally biased region" description="Basic and acidic residues" evidence="7">
    <location>
        <begin position="514"/>
        <end position="526"/>
    </location>
</feature>
<evidence type="ECO:0000313" key="10">
    <source>
        <dbReference type="Proteomes" id="UP000721415"/>
    </source>
</evidence>
<evidence type="ECO:0000256" key="2">
    <source>
        <dbReference type="ARBA" id="ARBA00022475"/>
    </source>
</evidence>
<feature type="region of interest" description="Disordered" evidence="7">
    <location>
        <begin position="292"/>
        <end position="315"/>
    </location>
</feature>
<feature type="transmembrane region" description="Helical" evidence="8">
    <location>
        <begin position="939"/>
        <end position="961"/>
    </location>
</feature>
<feature type="region of interest" description="Disordered" evidence="7">
    <location>
        <begin position="1"/>
        <end position="111"/>
    </location>
</feature>
<feature type="transmembrane region" description="Helical" evidence="8">
    <location>
        <begin position="690"/>
        <end position="711"/>
    </location>
</feature>
<feature type="region of interest" description="Disordered" evidence="7">
    <location>
        <begin position="234"/>
        <end position="268"/>
    </location>
</feature>
<feature type="transmembrane region" description="Helical" evidence="8">
    <location>
        <begin position="731"/>
        <end position="752"/>
    </location>
</feature>
<feature type="region of interest" description="Disordered" evidence="7">
    <location>
        <begin position="331"/>
        <end position="377"/>
    </location>
</feature>
<dbReference type="PANTHER" id="PTHR30250:SF21">
    <property type="entry name" value="LIPID II FLIPPASE MURJ"/>
    <property type="match status" value="1"/>
</dbReference>
<evidence type="ECO:0000256" key="3">
    <source>
        <dbReference type="ARBA" id="ARBA00022692"/>
    </source>
</evidence>
<keyword evidence="4 8" id="KW-1133">Transmembrane helix</keyword>
<keyword evidence="10" id="KW-1185">Reference proteome</keyword>
<feature type="region of interest" description="Disordered" evidence="7">
    <location>
        <begin position="424"/>
        <end position="526"/>
    </location>
</feature>
<feature type="compositionally biased region" description="Basic and acidic residues" evidence="7">
    <location>
        <begin position="1"/>
        <end position="27"/>
    </location>
</feature>
<evidence type="ECO:0000256" key="6">
    <source>
        <dbReference type="SAM" id="Coils"/>
    </source>
</evidence>
<dbReference type="PANTHER" id="PTHR30250">
    <property type="entry name" value="PST FAMILY PREDICTED COLANIC ACID TRANSPORTER"/>
    <property type="match status" value="1"/>
</dbReference>
<dbReference type="InterPro" id="IPR050833">
    <property type="entry name" value="Poly_Biosynth_Transport"/>
</dbReference>
<dbReference type="Pfam" id="PF01943">
    <property type="entry name" value="Polysacc_synt"/>
    <property type="match status" value="1"/>
</dbReference>
<feature type="compositionally biased region" description="Polar residues" evidence="7">
    <location>
        <begin position="84"/>
        <end position="93"/>
    </location>
</feature>
<feature type="compositionally biased region" description="Acidic residues" evidence="7">
    <location>
        <begin position="446"/>
        <end position="474"/>
    </location>
</feature>
<feature type="transmembrane region" description="Helical" evidence="8">
    <location>
        <begin position="773"/>
        <end position="794"/>
    </location>
</feature>
<feature type="compositionally biased region" description="Acidic residues" evidence="7">
    <location>
        <begin position="292"/>
        <end position="306"/>
    </location>
</feature>
<dbReference type="InterPro" id="IPR024923">
    <property type="entry name" value="PG_synth_SpoVB"/>
</dbReference>
<organism evidence="9 10">
    <name type="scientific">Facklamia lactis</name>
    <dbReference type="NCBI Taxonomy" id="2749967"/>
    <lineage>
        <taxon>Bacteria</taxon>
        <taxon>Bacillati</taxon>
        <taxon>Bacillota</taxon>
        <taxon>Bacilli</taxon>
        <taxon>Lactobacillales</taxon>
        <taxon>Aerococcaceae</taxon>
        <taxon>Facklamia</taxon>
    </lineage>
</organism>
<gene>
    <name evidence="9" type="ORF">HZY91_09125</name>
</gene>
<feature type="transmembrane region" description="Helical" evidence="8">
    <location>
        <begin position="800"/>
        <end position="821"/>
    </location>
</feature>
<dbReference type="RefSeq" id="WP_197115958.1">
    <property type="nucleotide sequence ID" value="NZ_JACBXQ010000005.1"/>
</dbReference>
<dbReference type="InterPro" id="IPR002797">
    <property type="entry name" value="Polysacc_synth"/>
</dbReference>
<evidence type="ECO:0000313" key="9">
    <source>
        <dbReference type="EMBL" id="MBG9987049.1"/>
    </source>
</evidence>
<comment type="subcellular location">
    <subcellularLocation>
        <location evidence="1">Cell membrane</location>
        <topology evidence="1">Multi-pass membrane protein</topology>
    </subcellularLocation>
</comment>
<protein>
    <submittedName>
        <fullName evidence="9">Oligosaccharide flippase family protein</fullName>
    </submittedName>
</protein>
<feature type="transmembrane region" description="Helical" evidence="8">
    <location>
        <begin position="1103"/>
        <end position="1128"/>
    </location>
</feature>
<feature type="compositionally biased region" description="Polar residues" evidence="7">
    <location>
        <begin position="361"/>
        <end position="373"/>
    </location>
</feature>
<feature type="compositionally biased region" description="Polar residues" evidence="7">
    <location>
        <begin position="486"/>
        <end position="499"/>
    </location>
</feature>